<dbReference type="EMBL" id="QLLL01000006">
    <property type="protein sequence ID" value="RAJ02273.1"/>
    <property type="molecule type" value="Genomic_DNA"/>
</dbReference>
<evidence type="ECO:0000259" key="12">
    <source>
        <dbReference type="Pfam" id="PF03313"/>
    </source>
</evidence>
<proteinExistence type="inferred from homology"/>
<dbReference type="PANTHER" id="PTHR30182:SF1">
    <property type="entry name" value="L-SERINE DEHYDRATASE 1"/>
    <property type="match status" value="1"/>
</dbReference>
<keyword evidence="15" id="KW-1185">Reference proteome</keyword>
<comment type="similarity">
    <text evidence="3 11">Belongs to the iron-sulfur dependent L-serine dehydratase family.</text>
</comment>
<dbReference type="EC" id="4.3.1.17" evidence="11"/>
<organism evidence="14 15">
    <name type="scientific">Chitinophaga skermanii</name>
    <dbReference type="NCBI Taxonomy" id="331697"/>
    <lineage>
        <taxon>Bacteria</taxon>
        <taxon>Pseudomonadati</taxon>
        <taxon>Bacteroidota</taxon>
        <taxon>Chitinophagia</taxon>
        <taxon>Chitinophagales</taxon>
        <taxon>Chitinophagaceae</taxon>
        <taxon>Chitinophaga</taxon>
    </lineage>
</organism>
<keyword evidence="4 11" id="KW-0312">Gluconeogenesis</keyword>
<dbReference type="InterPro" id="IPR004644">
    <property type="entry name" value="Fe-S_L-Ser_mono"/>
</dbReference>
<dbReference type="GO" id="GO:0006094">
    <property type="term" value="P:gluconeogenesis"/>
    <property type="evidence" value="ECO:0007669"/>
    <property type="project" value="UniProtKB-KW"/>
</dbReference>
<keyword evidence="9 11" id="KW-0456">Lyase</keyword>
<dbReference type="Proteomes" id="UP000249547">
    <property type="component" value="Unassembled WGS sequence"/>
</dbReference>
<dbReference type="InterPro" id="IPR005130">
    <property type="entry name" value="Ser_deHydtase-like_asu"/>
</dbReference>
<evidence type="ECO:0000313" key="14">
    <source>
        <dbReference type="EMBL" id="RAJ02273.1"/>
    </source>
</evidence>
<evidence type="ECO:0000256" key="8">
    <source>
        <dbReference type="ARBA" id="ARBA00023014"/>
    </source>
</evidence>
<feature type="domain" description="Serine dehydratase-like alpha subunit" evidence="12">
    <location>
        <begin position="187"/>
        <end position="465"/>
    </location>
</feature>
<keyword evidence="8 11" id="KW-0411">Iron-sulfur</keyword>
<dbReference type="InterPro" id="IPR051318">
    <property type="entry name" value="Fe-S_L-Ser"/>
</dbReference>
<comment type="caution">
    <text evidence="14">The sequence shown here is derived from an EMBL/GenBank/DDBJ whole genome shotgun (WGS) entry which is preliminary data.</text>
</comment>
<keyword evidence="6 11" id="KW-0479">Metal-binding</keyword>
<dbReference type="PANTHER" id="PTHR30182">
    <property type="entry name" value="L-SERINE DEHYDRATASE"/>
    <property type="match status" value="1"/>
</dbReference>
<dbReference type="AlphaFoldDB" id="A0A327QG37"/>
<evidence type="ECO:0000256" key="7">
    <source>
        <dbReference type="ARBA" id="ARBA00023004"/>
    </source>
</evidence>
<evidence type="ECO:0000259" key="13">
    <source>
        <dbReference type="Pfam" id="PF03315"/>
    </source>
</evidence>
<comment type="pathway">
    <text evidence="2">Carbohydrate biosynthesis; gluconeogenesis.</text>
</comment>
<evidence type="ECO:0000256" key="2">
    <source>
        <dbReference type="ARBA" id="ARBA00004742"/>
    </source>
</evidence>
<dbReference type="Pfam" id="PF03313">
    <property type="entry name" value="SDH_alpha"/>
    <property type="match status" value="1"/>
</dbReference>
<dbReference type="InterPro" id="IPR029009">
    <property type="entry name" value="ASB_dom_sf"/>
</dbReference>
<dbReference type="SUPFAM" id="SSF143548">
    <property type="entry name" value="Serine metabolism enzymes domain"/>
    <property type="match status" value="1"/>
</dbReference>
<dbReference type="Pfam" id="PF03315">
    <property type="entry name" value="SDH_beta"/>
    <property type="match status" value="1"/>
</dbReference>
<evidence type="ECO:0000256" key="6">
    <source>
        <dbReference type="ARBA" id="ARBA00022723"/>
    </source>
</evidence>
<evidence type="ECO:0000256" key="3">
    <source>
        <dbReference type="ARBA" id="ARBA00008636"/>
    </source>
</evidence>
<evidence type="ECO:0000313" key="15">
    <source>
        <dbReference type="Proteomes" id="UP000249547"/>
    </source>
</evidence>
<evidence type="ECO:0000256" key="11">
    <source>
        <dbReference type="RuleBase" id="RU366059"/>
    </source>
</evidence>
<evidence type="ECO:0000256" key="10">
    <source>
        <dbReference type="ARBA" id="ARBA00049406"/>
    </source>
</evidence>
<sequence>MAHECISVFDIFKIGVGPSSSHTLGPWRAAMRFLQSLEAKNRLTDVVQVKILLYGSLAKTGHGHGTDIAVQLGLAGDDPVTFDVNMIDSKINDIRRNKKLVLNGRHEIDFDPLIDLEFLYDESLPFHPNAMTLLVSFSDEEQIAETYYSIGGGFVVQEGDNGGASQSVDLPFPIDTAQQLLQWCIKTGYSISEVVMENESAWRSEAETRAGVLNIWKVMQACIYRGCHTTGELPGGLKVARRAAALNKKLLQGRTYSDYTTWVQAIRDGGNHFAYTLDWVSCFALAVNEENASFGRVVTAPTNGAAGVIPAVLQYYITFCDGLNDDKILQFMLTASEIGSIFKKRSTISAAMGGCQAEIGVSSAMAAAALTEALGGTQRQTLMAAEIAMEHHLGLTCDPIGGLVQVPCIERNTMGAIKAITASQLALHTNPELAKVSLDAVVKTMWETALDMNSKYKETSDGGLAVNIPISLPEC</sequence>
<dbReference type="GO" id="GO:0051539">
    <property type="term" value="F:4 iron, 4 sulfur cluster binding"/>
    <property type="evidence" value="ECO:0007669"/>
    <property type="project" value="UniProtKB-UniRule"/>
</dbReference>
<evidence type="ECO:0000256" key="4">
    <source>
        <dbReference type="ARBA" id="ARBA00022432"/>
    </source>
</evidence>
<evidence type="ECO:0000256" key="1">
    <source>
        <dbReference type="ARBA" id="ARBA00001966"/>
    </source>
</evidence>
<evidence type="ECO:0000256" key="9">
    <source>
        <dbReference type="ARBA" id="ARBA00023239"/>
    </source>
</evidence>
<protein>
    <recommendedName>
        <fullName evidence="11">L-serine dehydratase</fullName>
        <ecNumber evidence="11">4.3.1.17</ecNumber>
    </recommendedName>
</protein>
<feature type="domain" description="Serine dehydratase beta chain" evidence="13">
    <location>
        <begin position="7"/>
        <end position="159"/>
    </location>
</feature>
<comment type="catalytic activity">
    <reaction evidence="10 11">
        <text>L-serine = pyruvate + NH4(+)</text>
        <dbReference type="Rhea" id="RHEA:19169"/>
        <dbReference type="ChEBI" id="CHEBI:15361"/>
        <dbReference type="ChEBI" id="CHEBI:28938"/>
        <dbReference type="ChEBI" id="CHEBI:33384"/>
        <dbReference type="EC" id="4.3.1.17"/>
    </reaction>
</comment>
<evidence type="ECO:0000256" key="5">
    <source>
        <dbReference type="ARBA" id="ARBA00022485"/>
    </source>
</evidence>
<dbReference type="FunFam" id="3.30.1330.90:FF:000001">
    <property type="entry name" value="L-serine ammonia-lyase 1"/>
    <property type="match status" value="1"/>
</dbReference>
<name>A0A327QG37_9BACT</name>
<comment type="cofactor">
    <cofactor evidence="1 11">
        <name>[4Fe-4S] cluster</name>
        <dbReference type="ChEBI" id="CHEBI:49883"/>
    </cofactor>
</comment>
<dbReference type="RefSeq" id="WP_111598719.1">
    <property type="nucleotide sequence ID" value="NZ_QLLL01000006.1"/>
</dbReference>
<dbReference type="InterPro" id="IPR005131">
    <property type="entry name" value="Ser_deHydtase_bsu"/>
</dbReference>
<dbReference type="Gene3D" id="3.30.1330.90">
    <property type="entry name" value="D-3-phosphoglycerate dehydrogenase, domain 3"/>
    <property type="match status" value="1"/>
</dbReference>
<dbReference type="NCBIfam" id="TIGR00720">
    <property type="entry name" value="sda_mono"/>
    <property type="match status" value="1"/>
</dbReference>
<dbReference type="GO" id="GO:0003941">
    <property type="term" value="F:L-serine ammonia-lyase activity"/>
    <property type="evidence" value="ECO:0007669"/>
    <property type="project" value="UniProtKB-UniRule"/>
</dbReference>
<reference evidence="14 15" key="1">
    <citation type="submission" date="2018-06" db="EMBL/GenBank/DDBJ databases">
        <title>Genomic Encyclopedia of Archaeal and Bacterial Type Strains, Phase II (KMG-II): from individual species to whole genera.</title>
        <authorList>
            <person name="Goeker M."/>
        </authorList>
    </citation>
    <scope>NUCLEOTIDE SEQUENCE [LARGE SCALE GENOMIC DNA]</scope>
    <source>
        <strain evidence="14 15">DSM 23857</strain>
    </source>
</reference>
<accession>A0A327QG37</accession>
<keyword evidence="7 11" id="KW-0408">Iron</keyword>
<dbReference type="GO" id="GO:0046872">
    <property type="term" value="F:metal ion binding"/>
    <property type="evidence" value="ECO:0007669"/>
    <property type="project" value="UniProtKB-KW"/>
</dbReference>
<dbReference type="OrthoDB" id="9805537at2"/>
<gene>
    <name evidence="14" type="ORF">LX64_03282</name>
</gene>
<keyword evidence="5 11" id="KW-0004">4Fe-4S</keyword>